<sequence>MKSFDVGIDSYSLQPLNLTPDQVLNWAKQHHADGVHFTEINRPPDRALDKIFLRDLSQQAESASLYLEWGGGQHLPYDTATWDVKDIYSENLRAAQEAHHLGTSIVRSCSGGLMRWADKAPPTEILLMGMTEALVKQRDFLTDLNVTLAIELHFEFTTFELLRLFDRCGAEPGGYLGICLDTMNLLTMLEDPVLGTERILPWVVATHAKDGALLLNDEGLVSFTTEIGKGQIDFPRILSLLSTLNRKIRLSVEDHGGSFAIPIFNLSFLSRFPDLTPTELSRLIQLAFHGNQGVQEGKAAPLDRALWPGICESRVQRGVHYLKQLCGSGPGKE</sequence>
<evidence type="ECO:0000313" key="2">
    <source>
        <dbReference type="EMBL" id="MBU2692044.1"/>
    </source>
</evidence>
<dbReference type="InterPro" id="IPR050312">
    <property type="entry name" value="IolE/XylAMocC-like"/>
</dbReference>
<name>A0A948S1D1_UNCEI</name>
<organism evidence="2 3">
    <name type="scientific">Eiseniibacteriota bacterium</name>
    <dbReference type="NCBI Taxonomy" id="2212470"/>
    <lineage>
        <taxon>Bacteria</taxon>
        <taxon>Candidatus Eiseniibacteriota</taxon>
    </lineage>
</organism>
<evidence type="ECO:0000313" key="3">
    <source>
        <dbReference type="Proteomes" id="UP000777784"/>
    </source>
</evidence>
<dbReference type="PANTHER" id="PTHR12110:SF53">
    <property type="entry name" value="BLR5974 PROTEIN"/>
    <property type="match status" value="1"/>
</dbReference>
<gene>
    <name evidence="2" type="ORF">KJ970_14080</name>
</gene>
<dbReference type="GO" id="GO:0016853">
    <property type="term" value="F:isomerase activity"/>
    <property type="evidence" value="ECO:0007669"/>
    <property type="project" value="UniProtKB-KW"/>
</dbReference>
<proteinExistence type="predicted"/>
<dbReference type="Pfam" id="PF01261">
    <property type="entry name" value="AP_endonuc_2"/>
    <property type="match status" value="1"/>
</dbReference>
<dbReference type="Gene3D" id="3.20.20.150">
    <property type="entry name" value="Divalent-metal-dependent TIM barrel enzymes"/>
    <property type="match status" value="1"/>
</dbReference>
<protein>
    <submittedName>
        <fullName evidence="2">Sugar phosphate isomerase/epimerase</fullName>
    </submittedName>
</protein>
<evidence type="ECO:0000259" key="1">
    <source>
        <dbReference type="Pfam" id="PF01261"/>
    </source>
</evidence>
<reference evidence="2" key="1">
    <citation type="submission" date="2021-05" db="EMBL/GenBank/DDBJ databases">
        <title>Energy efficiency and biological interactions define the core microbiome of deep oligotrophic groundwater.</title>
        <authorList>
            <person name="Mehrshad M."/>
            <person name="Lopez-Fernandez M."/>
            <person name="Bell E."/>
            <person name="Bernier-Latmani R."/>
            <person name="Bertilsson S."/>
            <person name="Dopson M."/>
        </authorList>
    </citation>
    <scope>NUCLEOTIDE SEQUENCE</scope>
    <source>
        <strain evidence="2">Modern_marine.mb.64</strain>
    </source>
</reference>
<dbReference type="InterPro" id="IPR036237">
    <property type="entry name" value="Xyl_isomerase-like_sf"/>
</dbReference>
<keyword evidence="2" id="KW-0413">Isomerase</keyword>
<dbReference type="PANTHER" id="PTHR12110">
    <property type="entry name" value="HYDROXYPYRUVATE ISOMERASE"/>
    <property type="match status" value="1"/>
</dbReference>
<dbReference type="InterPro" id="IPR013022">
    <property type="entry name" value="Xyl_isomerase-like_TIM-brl"/>
</dbReference>
<comment type="caution">
    <text evidence="2">The sequence shown here is derived from an EMBL/GenBank/DDBJ whole genome shotgun (WGS) entry which is preliminary data.</text>
</comment>
<feature type="domain" description="Xylose isomerase-like TIM barrel" evidence="1">
    <location>
        <begin position="26"/>
        <end position="255"/>
    </location>
</feature>
<dbReference type="Proteomes" id="UP000777784">
    <property type="component" value="Unassembled WGS sequence"/>
</dbReference>
<dbReference type="EMBL" id="JAHJDP010000084">
    <property type="protein sequence ID" value="MBU2692044.1"/>
    <property type="molecule type" value="Genomic_DNA"/>
</dbReference>
<accession>A0A948S1D1</accession>
<dbReference type="AlphaFoldDB" id="A0A948S1D1"/>
<dbReference type="SUPFAM" id="SSF51658">
    <property type="entry name" value="Xylose isomerase-like"/>
    <property type="match status" value="1"/>
</dbReference>